<dbReference type="PROSITE" id="PS50237">
    <property type="entry name" value="HECT"/>
    <property type="match status" value="1"/>
</dbReference>
<sequence>MKKSNFLLPSTTIFEGAQAVDCVRQSLISLTTGKIENKDVVTYLKNILVELNSDLNDMILDDLLLVIRQCFERNDPEIISLLNLYMEKSSNSRGNLLAAIVSLNAVLKVNPEYKVDETAVQFLNKIADELAPQFHSFKPRKSYTLLGFSLNQNEAISTMLCLIKLTPIKTEAVLEAALFLWHSDAKPEAATSINFMELIEKVDRSIYQALFNSIPRERFLFLCSDPQAPSTICPSIAEKLEDFSDVPFFLKSLPLPQIHLSDESIASAIQSIKDCHILTPRLRHPLLQKTETWLNILSIIDDSSIENSAKCFVSNIVDVADTISQILLALPEITTSACKFVDEVLNQDTEARSQLSRSEMLAFVISNFQKPPPIEFWQIISSSEPFKLLEGIEEGKYPVALLGLVHYLISSNRIFSERFLKTITLPSLKNETVVALYDYIKSLDGTPKTLFGNLPKDNDVILLTAIAIYTALNINAPKKAEIVHHTKHNVLPLLTLQLYAIKSIVKNSQFIEAFLMSCQETFDSLQEAIKNLHDPISDLDELCIITLYDTLMKYHPFYNNPVVVSNLILLTSYVWVHQTVKISKGVNTRFAKSLYLLDEVLIKKPHGNRIALQVATLFTRLGRDLLYYLSNNSDYFFNKKLSIYHFYNTPEECEKACSAFFSENSTIETIRFFQRCFSQPPRIAIDSPAKIESIYRDVVSKEQWEDAAYLAGFLSNSGKIDIIQQTPEEVINILVFSRVAFDDPVPEYLMNLIQHQLSDDDTQLNAMTSYFTNIPDLSLIEITPLLLNFSKFFRGKQELVLHALSSVFAHGFDPSFPIIRRPETLPIPGPSENAKLFINKLVDAVIANPSQKMFIFLRTVIIPYAFLLKNITEEKFAALLETCFNVIDSFETLDLKNTDADHFNQIQSAILLISILVGEPVFADFFFRFVIENIGNFTAARLYITVIFINTLFVKSRLLAAIAAAYCIKNDLFNLLSSNILRTQEKSKLRESLISAFNTLITNSLTFFSNLAEIDVVDIDESIKTERPFTFLVQPGLMRSALSLTPIQAFGPFEIDEEKNHFTEMAKTILPPTTGQEFNVRGFISSLRNGESFKPAEVDSYIGFIPDGIKEELFRSMKPTERSACLRENLPRLGFITPPMMRVLLRQPSWVKVCILQNINCLLLPEHYIVLMQVIQEMKNVNDSTDLNQLRKSYIEKIFCQEEFFKVVLAVLSQKNIKKEILVDSLDNLSRMLSFGPALCKCLEFIVPILRNSVAADDLMLVYTILMVMAKTGASCEKIYSLLGDDFFVFFLQPKWRNDREKLEYISALVSTFIDKVYHKGFVLPMRILQFICFLYMNGLYRSANQISLYLTDAQKKLISPFIHSVFDHLKSLDSDKYQIDLMNLCRAYPYLNFDKRRILRTFDLLLSSSDSPNLEVLGSLINVLLPDEFMEINEEEEKKHEGELPNINFQLPVSVYNKYPEFWRVVSKHRVMLTKITHSLRFSQNATSPFKFLFMFPVIIDHQLKADYFNYRNKKELETSTPESTSNSSDNKDTNTTNNTTTTFEVQDDEHILDNSINLFKQKSFEEWRQTFTPTILGSDKDWYNEIAKALFTSDLFTLTPNNRCVQINPRCNNADLEKNLEMYKFSGFFVGLCLLHNKKINAHLAPHIFKRILGLPTTLRDVEIVDVALARSYRHILEQPATNLGLFFNATTQDQDGKNVEVELIPGGSKIPVNEENKAQFVQLMLNFRFHKECVQQLNAFVEGFSILISRKSVQMFTAQELEMLVCGVPKIDVEEMMKNVIILSPYSLEHPLIKMFTAMLKKWDQATLAKLLWFVTGSSELPVGGFAELKKKGITINIERGAEISFTPSAHTCFHTLIIPEYPTLDLMERMFFIALDENV</sequence>
<dbReference type="InterPro" id="IPR050409">
    <property type="entry name" value="E3_ubiq-protein_ligase"/>
</dbReference>
<dbReference type="Proteomes" id="UP000179807">
    <property type="component" value="Unassembled WGS sequence"/>
</dbReference>
<evidence type="ECO:0000256" key="2">
    <source>
        <dbReference type="ARBA" id="ARBA00004906"/>
    </source>
</evidence>
<dbReference type="OrthoDB" id="8068875at2759"/>
<dbReference type="InterPro" id="IPR035983">
    <property type="entry name" value="Hect_E3_ubiquitin_ligase"/>
</dbReference>
<evidence type="ECO:0000259" key="8">
    <source>
        <dbReference type="PROSITE" id="PS50237"/>
    </source>
</evidence>
<evidence type="ECO:0000256" key="5">
    <source>
        <dbReference type="ARBA" id="ARBA00022786"/>
    </source>
</evidence>
<dbReference type="Gene3D" id="3.90.1750.10">
    <property type="entry name" value="Hect, E3 ligase catalytic domains"/>
    <property type="match status" value="1"/>
</dbReference>
<comment type="pathway">
    <text evidence="2">Protein modification; protein ubiquitination.</text>
</comment>
<evidence type="ECO:0000313" key="10">
    <source>
        <dbReference type="Proteomes" id="UP000179807"/>
    </source>
</evidence>
<dbReference type="EMBL" id="MLAK01001204">
    <property type="protein sequence ID" value="OHS96008.1"/>
    <property type="molecule type" value="Genomic_DNA"/>
</dbReference>
<accession>A0A1J4JA21</accession>
<evidence type="ECO:0000256" key="4">
    <source>
        <dbReference type="ARBA" id="ARBA00022679"/>
    </source>
</evidence>
<feature type="domain" description="HECT" evidence="8">
    <location>
        <begin position="1579"/>
        <end position="1883"/>
    </location>
</feature>
<proteinExistence type="predicted"/>
<evidence type="ECO:0000313" key="9">
    <source>
        <dbReference type="EMBL" id="OHS96008.1"/>
    </source>
</evidence>
<protein>
    <recommendedName>
        <fullName evidence="3">HECT-type E3 ubiquitin transferase</fullName>
        <ecNumber evidence="3">2.3.2.26</ecNumber>
    </recommendedName>
</protein>
<dbReference type="Gene3D" id="3.30.2160.10">
    <property type="entry name" value="Hect, E3 ligase catalytic domain"/>
    <property type="match status" value="1"/>
</dbReference>
<dbReference type="Pfam" id="PF00632">
    <property type="entry name" value="HECT"/>
    <property type="match status" value="1"/>
</dbReference>
<evidence type="ECO:0000256" key="3">
    <source>
        <dbReference type="ARBA" id="ARBA00012485"/>
    </source>
</evidence>
<organism evidence="9 10">
    <name type="scientific">Tritrichomonas foetus</name>
    <dbReference type="NCBI Taxonomy" id="1144522"/>
    <lineage>
        <taxon>Eukaryota</taxon>
        <taxon>Metamonada</taxon>
        <taxon>Parabasalia</taxon>
        <taxon>Tritrichomonadida</taxon>
        <taxon>Tritrichomonadidae</taxon>
        <taxon>Tritrichomonas</taxon>
    </lineage>
</organism>
<dbReference type="GeneID" id="94829985"/>
<name>A0A1J4JA21_9EUKA</name>
<dbReference type="VEuPathDB" id="TrichDB:TRFO_10178"/>
<dbReference type="InterPro" id="IPR000569">
    <property type="entry name" value="HECT_dom"/>
</dbReference>
<dbReference type="RefSeq" id="XP_068349145.1">
    <property type="nucleotide sequence ID" value="XM_068495281.1"/>
</dbReference>
<feature type="active site" description="Glycyl thioester intermediate" evidence="6">
    <location>
        <position position="1856"/>
    </location>
</feature>
<comment type="catalytic activity">
    <reaction evidence="1">
        <text>S-ubiquitinyl-[E2 ubiquitin-conjugating enzyme]-L-cysteine + [acceptor protein]-L-lysine = [E2 ubiquitin-conjugating enzyme]-L-cysteine + N(6)-ubiquitinyl-[acceptor protein]-L-lysine.</text>
        <dbReference type="EC" id="2.3.2.26"/>
    </reaction>
</comment>
<dbReference type="PANTHER" id="PTHR11254">
    <property type="entry name" value="HECT DOMAIN UBIQUITIN-PROTEIN LIGASE"/>
    <property type="match status" value="1"/>
</dbReference>
<feature type="compositionally biased region" description="Low complexity" evidence="7">
    <location>
        <begin position="1520"/>
        <end position="1544"/>
    </location>
</feature>
<feature type="region of interest" description="Disordered" evidence="7">
    <location>
        <begin position="1518"/>
        <end position="1545"/>
    </location>
</feature>
<reference evidence="9" key="1">
    <citation type="submission" date="2016-10" db="EMBL/GenBank/DDBJ databases">
        <authorList>
            <person name="Benchimol M."/>
            <person name="Almeida L.G."/>
            <person name="Vasconcelos A.T."/>
            <person name="Perreira-Neves A."/>
            <person name="Rosa I.A."/>
            <person name="Tasca T."/>
            <person name="Bogo M.R."/>
            <person name="de Souza W."/>
        </authorList>
    </citation>
    <scope>NUCLEOTIDE SEQUENCE [LARGE SCALE GENOMIC DNA]</scope>
    <source>
        <strain evidence="9">K</strain>
    </source>
</reference>
<keyword evidence="4" id="KW-0808">Transferase</keyword>
<evidence type="ECO:0000256" key="6">
    <source>
        <dbReference type="PROSITE-ProRule" id="PRU00104"/>
    </source>
</evidence>
<keyword evidence="10" id="KW-1185">Reference proteome</keyword>
<evidence type="ECO:0000256" key="7">
    <source>
        <dbReference type="SAM" id="MobiDB-lite"/>
    </source>
</evidence>
<dbReference type="PANTHER" id="PTHR11254:SF440">
    <property type="entry name" value="E3 UBIQUITIN-PROTEIN LIGASE NEDD-4"/>
    <property type="match status" value="1"/>
</dbReference>
<dbReference type="Gene3D" id="3.30.2410.10">
    <property type="entry name" value="Hect, E3 ligase catalytic domain"/>
    <property type="match status" value="1"/>
</dbReference>
<keyword evidence="5 6" id="KW-0833">Ubl conjugation pathway</keyword>
<dbReference type="EC" id="2.3.2.26" evidence="3"/>
<dbReference type="GO" id="GO:0061630">
    <property type="term" value="F:ubiquitin protein ligase activity"/>
    <property type="evidence" value="ECO:0007669"/>
    <property type="project" value="UniProtKB-EC"/>
</dbReference>
<dbReference type="SUPFAM" id="SSF56204">
    <property type="entry name" value="Hect, E3 ligase catalytic domain"/>
    <property type="match status" value="1"/>
</dbReference>
<evidence type="ECO:0000256" key="1">
    <source>
        <dbReference type="ARBA" id="ARBA00000885"/>
    </source>
</evidence>
<gene>
    <name evidence="9" type="ORF">TRFO_10178</name>
</gene>
<comment type="caution">
    <text evidence="9">The sequence shown here is derived from an EMBL/GenBank/DDBJ whole genome shotgun (WGS) entry which is preliminary data.</text>
</comment>
<dbReference type="SMART" id="SM00119">
    <property type="entry name" value="HECTc"/>
    <property type="match status" value="1"/>
</dbReference>